<dbReference type="Proteomes" id="UP001501777">
    <property type="component" value="Unassembled WGS sequence"/>
</dbReference>
<proteinExistence type="predicted"/>
<evidence type="ECO:0000313" key="3">
    <source>
        <dbReference type="Proteomes" id="UP001501777"/>
    </source>
</evidence>
<dbReference type="RefSeq" id="WP_344402594.1">
    <property type="nucleotide sequence ID" value="NZ_BAAASG010000011.1"/>
</dbReference>
<name>A0ABN3MGC8_STRLO</name>
<feature type="transmembrane region" description="Helical" evidence="1">
    <location>
        <begin position="90"/>
        <end position="108"/>
    </location>
</feature>
<keyword evidence="1" id="KW-0472">Membrane</keyword>
<keyword evidence="3" id="KW-1185">Reference proteome</keyword>
<gene>
    <name evidence="2" type="ORF">GCM10010276_48290</name>
</gene>
<feature type="transmembrane region" description="Helical" evidence="1">
    <location>
        <begin position="38"/>
        <end position="60"/>
    </location>
</feature>
<accession>A0ABN3MGC8</accession>
<comment type="caution">
    <text evidence="2">The sequence shown here is derived from an EMBL/GenBank/DDBJ whole genome shotgun (WGS) entry which is preliminary data.</text>
</comment>
<protein>
    <submittedName>
        <fullName evidence="2">Uncharacterized protein</fullName>
    </submittedName>
</protein>
<reference evidence="2 3" key="1">
    <citation type="journal article" date="2019" name="Int. J. Syst. Evol. Microbiol.">
        <title>The Global Catalogue of Microorganisms (GCM) 10K type strain sequencing project: providing services to taxonomists for standard genome sequencing and annotation.</title>
        <authorList>
            <consortium name="The Broad Institute Genomics Platform"/>
            <consortium name="The Broad Institute Genome Sequencing Center for Infectious Disease"/>
            <person name="Wu L."/>
            <person name="Ma J."/>
        </authorList>
    </citation>
    <scope>NUCLEOTIDE SEQUENCE [LARGE SCALE GENOMIC DNA]</scope>
    <source>
        <strain evidence="2 3">JCM 4395</strain>
    </source>
</reference>
<evidence type="ECO:0000313" key="2">
    <source>
        <dbReference type="EMBL" id="GAA2500471.1"/>
    </source>
</evidence>
<organism evidence="2 3">
    <name type="scientific">Streptomyces longisporus</name>
    <dbReference type="NCBI Taxonomy" id="1948"/>
    <lineage>
        <taxon>Bacteria</taxon>
        <taxon>Bacillati</taxon>
        <taxon>Actinomycetota</taxon>
        <taxon>Actinomycetes</taxon>
        <taxon>Kitasatosporales</taxon>
        <taxon>Streptomycetaceae</taxon>
        <taxon>Streptomyces</taxon>
    </lineage>
</organism>
<keyword evidence="1" id="KW-0812">Transmembrane</keyword>
<evidence type="ECO:0000256" key="1">
    <source>
        <dbReference type="SAM" id="Phobius"/>
    </source>
</evidence>
<sequence>MAADLRGKAPCHRLLRQCRDATLVVGLGKGTALIIRGVLGLLLLLAVSVCTAVACGYRGIDVWVWDWADVVVTRRTRYGTPWRSLATMRIYFGVMGIFFLAGGLHTLAG</sequence>
<dbReference type="EMBL" id="BAAASG010000011">
    <property type="protein sequence ID" value="GAA2500471.1"/>
    <property type="molecule type" value="Genomic_DNA"/>
</dbReference>
<keyword evidence="1" id="KW-1133">Transmembrane helix</keyword>